<keyword evidence="4" id="KW-0028">Amino-acid biosynthesis</keyword>
<feature type="domain" description="D-isomer specific 2-hydroxyacid dehydrogenase NAD-binding" evidence="11">
    <location>
        <begin position="107"/>
        <end position="282"/>
    </location>
</feature>
<gene>
    <name evidence="12" type="ORF">SAMN04487970_100352</name>
</gene>
<dbReference type="InterPro" id="IPR029753">
    <property type="entry name" value="D-isomer_DH_CS"/>
</dbReference>
<evidence type="ECO:0000313" key="13">
    <source>
        <dbReference type="Proteomes" id="UP000198601"/>
    </source>
</evidence>
<dbReference type="CDD" id="cd12173">
    <property type="entry name" value="PGDH_4"/>
    <property type="match status" value="1"/>
</dbReference>
<comment type="catalytic activity">
    <reaction evidence="8">
        <text>(R)-2-hydroxyglutarate + NAD(+) = 2-oxoglutarate + NADH + H(+)</text>
        <dbReference type="Rhea" id="RHEA:49612"/>
        <dbReference type="ChEBI" id="CHEBI:15378"/>
        <dbReference type="ChEBI" id="CHEBI:15801"/>
        <dbReference type="ChEBI" id="CHEBI:16810"/>
        <dbReference type="ChEBI" id="CHEBI:57540"/>
        <dbReference type="ChEBI" id="CHEBI:57945"/>
        <dbReference type="EC" id="1.1.1.399"/>
    </reaction>
</comment>
<dbReference type="PANTHER" id="PTHR42789:SF1">
    <property type="entry name" value="D-ISOMER SPECIFIC 2-HYDROXYACID DEHYDROGENASE FAMILY PROTEIN (AFU_ORTHOLOGUE AFUA_6G10090)"/>
    <property type="match status" value="1"/>
</dbReference>
<evidence type="ECO:0000256" key="9">
    <source>
        <dbReference type="RuleBase" id="RU003719"/>
    </source>
</evidence>
<evidence type="ECO:0000256" key="3">
    <source>
        <dbReference type="ARBA" id="ARBA00013001"/>
    </source>
</evidence>
<evidence type="ECO:0000256" key="8">
    <source>
        <dbReference type="ARBA" id="ARBA00048126"/>
    </source>
</evidence>
<evidence type="ECO:0000256" key="2">
    <source>
        <dbReference type="ARBA" id="ARBA00005854"/>
    </source>
</evidence>
<evidence type="ECO:0000256" key="5">
    <source>
        <dbReference type="ARBA" id="ARBA00023002"/>
    </source>
</evidence>
<dbReference type="InterPro" id="IPR029752">
    <property type="entry name" value="D-isomer_DH_CS1"/>
</dbReference>
<name>A0A1G4PLF9_9BACL</name>
<evidence type="ECO:0000256" key="1">
    <source>
        <dbReference type="ARBA" id="ARBA00003800"/>
    </source>
</evidence>
<dbReference type="Pfam" id="PF02826">
    <property type="entry name" value="2-Hacid_dh_C"/>
    <property type="match status" value="1"/>
</dbReference>
<keyword evidence="6" id="KW-0520">NAD</keyword>
<dbReference type="EC" id="1.1.1.399" evidence="3"/>
<evidence type="ECO:0000256" key="7">
    <source>
        <dbReference type="ARBA" id="ARBA00030455"/>
    </source>
</evidence>
<evidence type="ECO:0000259" key="10">
    <source>
        <dbReference type="Pfam" id="PF00389"/>
    </source>
</evidence>
<sequence length="323" mass="35129">MFKVLVSDPISDFGLQQLTRAEDVEVAKITGLSEEELISIIRPYDALLVRSQTKVTRRIMKAGVHLKVIGRAGVGVDNIDLDAATSRGIIVVNAPDGNTVTTCEHTFAMMMALARHIPQAHAKTVAGLWDRKSFLGVELRNKILGVLGLGRIGIEVAKRAAAFGMTVIGCDPFLSEERANKLGIKLATVDEIIQTADFMTVHTPLTNETHHMIAGPQFDVMKRGMRIINCARGGIIDEASLIEALDEGIVAGAAFDVFECEPPAPDHPFLRHPKMIVTPHLGASTLEAQENVALDVSEQVIRILRNEPFKNAVTISVRNKSMS</sequence>
<dbReference type="STRING" id="624147.SAMN04487970_100352"/>
<keyword evidence="5 9" id="KW-0560">Oxidoreductase</keyword>
<proteinExistence type="inferred from homology"/>
<evidence type="ECO:0000313" key="12">
    <source>
        <dbReference type="EMBL" id="SCW33102.1"/>
    </source>
</evidence>
<dbReference type="EMBL" id="FMTT01000003">
    <property type="protein sequence ID" value="SCW33102.1"/>
    <property type="molecule type" value="Genomic_DNA"/>
</dbReference>
<protein>
    <recommendedName>
        <fullName evidence="7">2-oxoglutarate reductase</fullName>
        <ecNumber evidence="3">1.1.1.399</ecNumber>
    </recommendedName>
    <alternativeName>
        <fullName evidence="7">2-oxoglutarate reductase</fullName>
    </alternativeName>
</protein>
<dbReference type="SUPFAM" id="SSF52283">
    <property type="entry name" value="Formate/glycerate dehydrogenase catalytic domain-like"/>
    <property type="match status" value="1"/>
</dbReference>
<dbReference type="Pfam" id="PF00389">
    <property type="entry name" value="2-Hacid_dh"/>
    <property type="match status" value="1"/>
</dbReference>
<dbReference type="Proteomes" id="UP000198601">
    <property type="component" value="Unassembled WGS sequence"/>
</dbReference>
<dbReference type="InterPro" id="IPR050857">
    <property type="entry name" value="D-2-hydroxyacid_DH"/>
</dbReference>
<evidence type="ECO:0000256" key="4">
    <source>
        <dbReference type="ARBA" id="ARBA00022605"/>
    </source>
</evidence>
<dbReference type="PANTHER" id="PTHR42789">
    <property type="entry name" value="D-ISOMER SPECIFIC 2-HYDROXYACID DEHYDROGENASE FAMILY PROTEIN (AFU_ORTHOLOGUE AFUA_6G10090)"/>
    <property type="match status" value="1"/>
</dbReference>
<feature type="domain" description="D-isomer specific 2-hydroxyacid dehydrogenase catalytic" evidence="10">
    <location>
        <begin position="4"/>
        <end position="313"/>
    </location>
</feature>
<dbReference type="GO" id="GO:0016616">
    <property type="term" value="F:oxidoreductase activity, acting on the CH-OH group of donors, NAD or NADP as acceptor"/>
    <property type="evidence" value="ECO:0007669"/>
    <property type="project" value="InterPro"/>
</dbReference>
<evidence type="ECO:0000256" key="6">
    <source>
        <dbReference type="ARBA" id="ARBA00023027"/>
    </source>
</evidence>
<comment type="similarity">
    <text evidence="2 9">Belongs to the D-isomer specific 2-hydroxyacid dehydrogenase family.</text>
</comment>
<dbReference type="InterPro" id="IPR006139">
    <property type="entry name" value="D-isomer_2_OHA_DH_cat_dom"/>
</dbReference>
<dbReference type="Gene3D" id="3.40.50.720">
    <property type="entry name" value="NAD(P)-binding Rossmann-like Domain"/>
    <property type="match status" value="2"/>
</dbReference>
<dbReference type="FunFam" id="3.40.50.720:FF:000021">
    <property type="entry name" value="D-3-phosphoglycerate dehydrogenase"/>
    <property type="match status" value="1"/>
</dbReference>
<comment type="function">
    <text evidence="1">Catalyzes the reversible oxidation of 3-phospho-D-glycerate to 3-phosphonooxypyruvate, the first step of the phosphorylated L-serine biosynthesis pathway. Also catalyzes the reversible oxidation of 2-hydroxyglutarate to 2-oxoglutarate.</text>
</comment>
<dbReference type="AlphaFoldDB" id="A0A1G4PLF9"/>
<dbReference type="InterPro" id="IPR036291">
    <property type="entry name" value="NAD(P)-bd_dom_sf"/>
</dbReference>
<evidence type="ECO:0000259" key="11">
    <source>
        <dbReference type="Pfam" id="PF02826"/>
    </source>
</evidence>
<dbReference type="InterPro" id="IPR006140">
    <property type="entry name" value="D-isomer_DH_NAD-bd"/>
</dbReference>
<dbReference type="PROSITE" id="PS00065">
    <property type="entry name" value="D_2_HYDROXYACID_DH_1"/>
    <property type="match status" value="1"/>
</dbReference>
<reference evidence="13" key="1">
    <citation type="submission" date="2016-10" db="EMBL/GenBank/DDBJ databases">
        <authorList>
            <person name="Varghese N."/>
            <person name="Submissions S."/>
        </authorList>
    </citation>
    <scope>NUCLEOTIDE SEQUENCE [LARGE SCALE GENOMIC DNA]</scope>
    <source>
        <strain evidence="13">CGMCC 1.8946</strain>
    </source>
</reference>
<keyword evidence="13" id="KW-1185">Reference proteome</keyword>
<accession>A0A1G4PLF9</accession>
<dbReference type="PROSITE" id="PS00671">
    <property type="entry name" value="D_2_HYDROXYACID_DH_3"/>
    <property type="match status" value="1"/>
</dbReference>
<dbReference type="SUPFAM" id="SSF51735">
    <property type="entry name" value="NAD(P)-binding Rossmann-fold domains"/>
    <property type="match status" value="1"/>
</dbReference>
<organism evidence="12 13">
    <name type="scientific">Paenibacillus tianmuensis</name>
    <dbReference type="NCBI Taxonomy" id="624147"/>
    <lineage>
        <taxon>Bacteria</taxon>
        <taxon>Bacillati</taxon>
        <taxon>Bacillota</taxon>
        <taxon>Bacilli</taxon>
        <taxon>Bacillales</taxon>
        <taxon>Paenibacillaceae</taxon>
        <taxon>Paenibacillus</taxon>
    </lineage>
</organism>
<dbReference type="GO" id="GO:0051287">
    <property type="term" value="F:NAD binding"/>
    <property type="evidence" value="ECO:0007669"/>
    <property type="project" value="InterPro"/>
</dbReference>
<dbReference type="GO" id="GO:0008652">
    <property type="term" value="P:amino acid biosynthetic process"/>
    <property type="evidence" value="ECO:0007669"/>
    <property type="project" value="UniProtKB-KW"/>
</dbReference>